<gene>
    <name evidence="5" type="ORF">HYD_6650</name>
</gene>
<feature type="domain" description="RNA-binding S4" evidence="4">
    <location>
        <begin position="18"/>
        <end position="76"/>
    </location>
</feature>
<evidence type="ECO:0000313" key="5">
    <source>
        <dbReference type="EMBL" id="BDB96532.1"/>
    </source>
</evidence>
<dbReference type="PROSITE" id="PS50889">
    <property type="entry name" value="S4"/>
    <property type="match status" value="1"/>
</dbReference>
<dbReference type="InterPro" id="IPR002942">
    <property type="entry name" value="S4_RNA-bd"/>
</dbReference>
<dbReference type="CDD" id="cd02869">
    <property type="entry name" value="PseudoU_synth_RluA_like"/>
    <property type="match status" value="1"/>
</dbReference>
<keyword evidence="3" id="KW-0694">RNA-binding</keyword>
<dbReference type="EMBL" id="AP025225">
    <property type="protein sequence ID" value="BDB96532.1"/>
    <property type="molecule type" value="Genomic_DNA"/>
</dbReference>
<reference evidence="5" key="1">
    <citation type="submission" date="2021-10" db="EMBL/GenBank/DDBJ databases">
        <title>Genome Sequence of The Candidatus Hydrogeosomobacter endosymbioticus, an Intracellular Bacterial Symbiont of the Anaerobic Ciliate GW7.</title>
        <authorList>
            <person name="Shiohama Y."/>
            <person name="Shinzato N."/>
        </authorList>
    </citation>
    <scope>NUCLEOTIDE SEQUENCE [LARGE SCALE GENOMIC DNA]</scope>
    <source>
        <strain evidence="5">200920</strain>
    </source>
</reference>
<dbReference type="Gene3D" id="3.30.2350.10">
    <property type="entry name" value="Pseudouridine synthase"/>
    <property type="match status" value="1"/>
</dbReference>
<name>A0ABN6L3P0_9PROT</name>
<dbReference type="InterPro" id="IPR006145">
    <property type="entry name" value="PsdUridine_synth_RsuA/RluA"/>
</dbReference>
<accession>A0ABN6L3P0</accession>
<evidence type="ECO:0000256" key="1">
    <source>
        <dbReference type="ARBA" id="ARBA00010876"/>
    </source>
</evidence>
<dbReference type="Gene3D" id="3.10.290.10">
    <property type="entry name" value="RNA-binding S4 domain"/>
    <property type="match status" value="1"/>
</dbReference>
<comment type="similarity">
    <text evidence="1">Belongs to the pseudouridine synthase RluA family.</text>
</comment>
<dbReference type="SUPFAM" id="SSF55120">
    <property type="entry name" value="Pseudouridine synthase"/>
    <property type="match status" value="1"/>
</dbReference>
<dbReference type="InterPro" id="IPR050188">
    <property type="entry name" value="RluA_PseudoU_synthase"/>
</dbReference>
<dbReference type="InterPro" id="IPR036986">
    <property type="entry name" value="S4_RNA-bd_sf"/>
</dbReference>
<evidence type="ECO:0000256" key="3">
    <source>
        <dbReference type="PROSITE-ProRule" id="PRU00182"/>
    </source>
</evidence>
<dbReference type="RefSeq" id="WP_236864958.1">
    <property type="nucleotide sequence ID" value="NZ_AP025225.1"/>
</dbReference>
<sequence>MTKQKTVQEFVDPSFAGARIDKWSYNRLPNIPASAIQKFLRTGDIKVNDKRAFPSLRLCENDMISIYSKLIEENENRATHSPKIKIPDEIMNAARLWVIYEDEHVIAFNKPAGIASQGGTRQSVSMDMVAETLYGYEKNLQQCGKFSVKLAHRLDKQTSGVLLFSRTISCARTLAAMFRDRSIEKEYIAIVHNFPKDPEGTIDTPLIKTSWNGGAKMVCSMQINTQFQRPPYNTSMALSAVTKYEVVRKFCKNGAHFSFIKIIPETGRTHQIRAHMAHIGCPVVGDFLYGNLDRSCKLKEGMMLHCRSVSFSHPATSAMTNIRANDPERFDL</sequence>
<protein>
    <submittedName>
        <fullName evidence="5">Pseudouridine synthase</fullName>
    </submittedName>
</protein>
<dbReference type="Pfam" id="PF00849">
    <property type="entry name" value="PseudoU_synth_2"/>
    <property type="match status" value="1"/>
</dbReference>
<dbReference type="PROSITE" id="PS01129">
    <property type="entry name" value="PSI_RLU"/>
    <property type="match status" value="1"/>
</dbReference>
<evidence type="ECO:0000313" key="6">
    <source>
        <dbReference type="Proteomes" id="UP001320209"/>
    </source>
</evidence>
<proteinExistence type="inferred from homology"/>
<dbReference type="SMART" id="SM00363">
    <property type="entry name" value="S4"/>
    <property type="match status" value="1"/>
</dbReference>
<evidence type="ECO:0000256" key="2">
    <source>
        <dbReference type="ARBA" id="ARBA00023235"/>
    </source>
</evidence>
<dbReference type="CDD" id="cd00165">
    <property type="entry name" value="S4"/>
    <property type="match status" value="1"/>
</dbReference>
<keyword evidence="6" id="KW-1185">Reference proteome</keyword>
<dbReference type="PANTHER" id="PTHR21600:SF81">
    <property type="entry name" value="21S RRNA PSEUDOURIDINE(2819) SYNTHASE"/>
    <property type="match status" value="1"/>
</dbReference>
<dbReference type="InterPro" id="IPR006224">
    <property type="entry name" value="PsdUridine_synth_RluA-like_CS"/>
</dbReference>
<keyword evidence="2" id="KW-0413">Isomerase</keyword>
<dbReference type="Proteomes" id="UP001320209">
    <property type="component" value="Chromosome"/>
</dbReference>
<evidence type="ECO:0000259" key="4">
    <source>
        <dbReference type="SMART" id="SM00363"/>
    </source>
</evidence>
<dbReference type="PANTHER" id="PTHR21600">
    <property type="entry name" value="MITOCHONDRIAL RNA PSEUDOURIDINE SYNTHASE"/>
    <property type="match status" value="1"/>
</dbReference>
<dbReference type="SUPFAM" id="SSF55174">
    <property type="entry name" value="Alpha-L RNA-binding motif"/>
    <property type="match status" value="1"/>
</dbReference>
<organism evidence="5 6">
    <name type="scientific">Candidatus Hydrogenosomobacter endosymbioticus</name>
    <dbReference type="NCBI Taxonomy" id="2558174"/>
    <lineage>
        <taxon>Bacteria</taxon>
        <taxon>Pseudomonadati</taxon>
        <taxon>Pseudomonadota</taxon>
        <taxon>Alphaproteobacteria</taxon>
        <taxon>Holosporales</taxon>
        <taxon>Holosporaceae</taxon>
        <taxon>Candidatus Hydrogenosomobacter</taxon>
    </lineage>
</organism>
<dbReference type="InterPro" id="IPR020103">
    <property type="entry name" value="PsdUridine_synth_cat_dom_sf"/>
</dbReference>